<feature type="non-terminal residue" evidence="5">
    <location>
        <position position="1"/>
    </location>
</feature>
<evidence type="ECO:0000256" key="2">
    <source>
        <dbReference type="ARBA" id="ARBA00022705"/>
    </source>
</evidence>
<dbReference type="EC" id="2.7.7.7" evidence="1"/>
<dbReference type="AlphaFoldDB" id="A0A2H0N7Y8"/>
<dbReference type="GO" id="GO:0006302">
    <property type="term" value="P:double-strand break repair"/>
    <property type="evidence" value="ECO:0007669"/>
    <property type="project" value="TreeGrafter"/>
</dbReference>
<keyword evidence="2" id="KW-0235">DNA replication</keyword>
<accession>A0A2H0N7Y8</accession>
<gene>
    <name evidence="5" type="ORF">COV57_01245</name>
</gene>
<dbReference type="EMBL" id="PCWO01000019">
    <property type="protein sequence ID" value="PIR05010.1"/>
    <property type="molecule type" value="Genomic_DNA"/>
</dbReference>
<protein>
    <recommendedName>
        <fullName evidence="1">DNA-directed DNA polymerase</fullName>
        <ecNumber evidence="1">2.7.7.7</ecNumber>
    </recommendedName>
</protein>
<evidence type="ECO:0000256" key="3">
    <source>
        <dbReference type="ARBA" id="ARBA00049244"/>
    </source>
</evidence>
<dbReference type="GO" id="GO:0006261">
    <property type="term" value="P:DNA-templated DNA replication"/>
    <property type="evidence" value="ECO:0007669"/>
    <property type="project" value="InterPro"/>
</dbReference>
<dbReference type="Pfam" id="PF00476">
    <property type="entry name" value="DNA_pol_A"/>
    <property type="match status" value="1"/>
</dbReference>
<dbReference type="SUPFAM" id="SSF56672">
    <property type="entry name" value="DNA/RNA polymerases"/>
    <property type="match status" value="1"/>
</dbReference>
<dbReference type="InterPro" id="IPR043502">
    <property type="entry name" value="DNA/RNA_pol_sf"/>
</dbReference>
<comment type="caution">
    <text evidence="5">The sequence shown here is derived from an EMBL/GenBank/DDBJ whole genome shotgun (WGS) entry which is preliminary data.</text>
</comment>
<evidence type="ECO:0000313" key="6">
    <source>
        <dbReference type="Proteomes" id="UP000229893"/>
    </source>
</evidence>
<dbReference type="Gene3D" id="3.30.70.370">
    <property type="match status" value="1"/>
</dbReference>
<dbReference type="GO" id="GO:0003887">
    <property type="term" value="F:DNA-directed DNA polymerase activity"/>
    <property type="evidence" value="ECO:0007669"/>
    <property type="project" value="UniProtKB-EC"/>
</dbReference>
<proteinExistence type="predicted"/>
<dbReference type="PANTHER" id="PTHR10133">
    <property type="entry name" value="DNA POLYMERASE I"/>
    <property type="match status" value="1"/>
</dbReference>
<dbReference type="InterPro" id="IPR001098">
    <property type="entry name" value="DNA-dir_DNA_pol_A_palm_dom"/>
</dbReference>
<dbReference type="Gene3D" id="1.10.150.20">
    <property type="entry name" value="5' to 3' exonuclease, C-terminal subdomain"/>
    <property type="match status" value="1"/>
</dbReference>
<comment type="catalytic activity">
    <reaction evidence="3">
        <text>DNA(n) + a 2'-deoxyribonucleoside 5'-triphosphate = DNA(n+1) + diphosphate</text>
        <dbReference type="Rhea" id="RHEA:22508"/>
        <dbReference type="Rhea" id="RHEA-COMP:17339"/>
        <dbReference type="Rhea" id="RHEA-COMP:17340"/>
        <dbReference type="ChEBI" id="CHEBI:33019"/>
        <dbReference type="ChEBI" id="CHEBI:61560"/>
        <dbReference type="ChEBI" id="CHEBI:173112"/>
        <dbReference type="EC" id="2.7.7.7"/>
    </reaction>
</comment>
<dbReference type="PANTHER" id="PTHR10133:SF27">
    <property type="entry name" value="DNA POLYMERASE NU"/>
    <property type="match status" value="1"/>
</dbReference>
<sequence length="91" mass="10606">ERIAINMPIQGLAADILKMAMIETANVLKKKKLWREEVSMLLTIHDELLFEVKEEKKEKVIDLIKNVMEKVFTMQVPLKVEVKEGKNWGEI</sequence>
<feature type="domain" description="DNA-directed DNA polymerase family A palm" evidence="4">
    <location>
        <begin position="1"/>
        <end position="90"/>
    </location>
</feature>
<dbReference type="InterPro" id="IPR002298">
    <property type="entry name" value="DNA_polymerase_A"/>
</dbReference>
<evidence type="ECO:0000256" key="1">
    <source>
        <dbReference type="ARBA" id="ARBA00012417"/>
    </source>
</evidence>
<evidence type="ECO:0000259" key="4">
    <source>
        <dbReference type="Pfam" id="PF00476"/>
    </source>
</evidence>
<dbReference type="Proteomes" id="UP000229893">
    <property type="component" value="Unassembled WGS sequence"/>
</dbReference>
<dbReference type="GO" id="GO:0003677">
    <property type="term" value="F:DNA binding"/>
    <property type="evidence" value="ECO:0007669"/>
    <property type="project" value="InterPro"/>
</dbReference>
<name>A0A2H0N7Y8_9BACT</name>
<evidence type="ECO:0000313" key="5">
    <source>
        <dbReference type="EMBL" id="PIR05010.1"/>
    </source>
</evidence>
<reference evidence="5 6" key="1">
    <citation type="submission" date="2017-09" db="EMBL/GenBank/DDBJ databases">
        <title>Depth-based differentiation of microbial function through sediment-hosted aquifers and enrichment of novel symbionts in the deep terrestrial subsurface.</title>
        <authorList>
            <person name="Probst A.J."/>
            <person name="Ladd B."/>
            <person name="Jarett J.K."/>
            <person name="Geller-Mcgrath D.E."/>
            <person name="Sieber C.M."/>
            <person name="Emerson J.B."/>
            <person name="Anantharaman K."/>
            <person name="Thomas B.C."/>
            <person name="Malmstrom R."/>
            <person name="Stieglmeier M."/>
            <person name="Klingl A."/>
            <person name="Woyke T."/>
            <person name="Ryan C.M."/>
            <person name="Banfield J.F."/>
        </authorList>
    </citation>
    <scope>NUCLEOTIDE SEQUENCE [LARGE SCALE GENOMIC DNA]</scope>
    <source>
        <strain evidence="5">CG11_big_fil_rev_8_21_14_0_20_35_14</strain>
    </source>
</reference>
<organism evidence="5 6">
    <name type="scientific">Candidatus Liptonbacteria bacterium CG11_big_fil_rev_8_21_14_0_20_35_14</name>
    <dbReference type="NCBI Taxonomy" id="1974634"/>
    <lineage>
        <taxon>Bacteria</taxon>
        <taxon>Candidatus Liptoniibacteriota</taxon>
    </lineage>
</organism>